<dbReference type="HOGENOM" id="CLU_051638_7_0_6"/>
<dbReference type="EMBL" id="CP001798">
    <property type="protein sequence ID" value="ADE16350.1"/>
    <property type="molecule type" value="Genomic_DNA"/>
</dbReference>
<keyword evidence="6" id="KW-1185">Reference proteome</keyword>
<dbReference type="Pfam" id="PF14602">
    <property type="entry name" value="Hexapep_2"/>
    <property type="match status" value="1"/>
</dbReference>
<protein>
    <submittedName>
        <fullName evidence="5">Acetyltransferase (Isoleucine patch superfamily)-like protein</fullName>
    </submittedName>
</protein>
<dbReference type="InterPro" id="IPR001451">
    <property type="entry name" value="Hexapep"/>
</dbReference>
<keyword evidence="4" id="KW-0812">Transmembrane</keyword>
<evidence type="ECO:0000256" key="2">
    <source>
        <dbReference type="ARBA" id="ARBA00022737"/>
    </source>
</evidence>
<reference evidence="6" key="1">
    <citation type="submission" date="2010-04" db="EMBL/GenBank/DDBJ databases">
        <title>Complete genome sequence of Nitrosococcus halophilus Nc4, a salt-adapted, aerobic obligate ammonia-oxidizing sulfur purple bacterium.</title>
        <authorList>
            <consortium name="US DOE Joint Genome Institute"/>
            <person name="Campbell M.A."/>
            <person name="Malfatti S.A."/>
            <person name="Chain P.S.G."/>
            <person name="Heidelberg J.F."/>
            <person name="Ward B.B."/>
            <person name="Klotz M.G."/>
        </authorList>
    </citation>
    <scope>NUCLEOTIDE SEQUENCE [LARGE SCALE GENOMIC DNA]</scope>
    <source>
        <strain evidence="6">Nc4</strain>
    </source>
</reference>
<dbReference type="InterPro" id="IPR018357">
    <property type="entry name" value="Hexapep_transf_CS"/>
</dbReference>
<dbReference type="CDD" id="cd04647">
    <property type="entry name" value="LbH_MAT_like"/>
    <property type="match status" value="1"/>
</dbReference>
<dbReference type="PROSITE" id="PS00101">
    <property type="entry name" value="HEXAPEP_TRANSFERASES"/>
    <property type="match status" value="1"/>
</dbReference>
<dbReference type="eggNOG" id="COG0110">
    <property type="taxonomic scope" value="Bacteria"/>
</dbReference>
<dbReference type="GO" id="GO:0016746">
    <property type="term" value="F:acyltransferase activity"/>
    <property type="evidence" value="ECO:0007669"/>
    <property type="project" value="UniProtKB-KW"/>
</dbReference>
<evidence type="ECO:0000256" key="3">
    <source>
        <dbReference type="ARBA" id="ARBA00023315"/>
    </source>
</evidence>
<proteinExistence type="predicted"/>
<dbReference type="KEGG" id="nhl:Nhal_3307"/>
<keyword evidence="4" id="KW-1133">Transmembrane helix</keyword>
<keyword evidence="1" id="KW-0808">Transferase</keyword>
<dbReference type="AlphaFoldDB" id="D5C0M7"/>
<name>D5C0M7_NITHN</name>
<dbReference type="STRING" id="472759.Nhal_3307"/>
<evidence type="ECO:0000256" key="4">
    <source>
        <dbReference type="SAM" id="Phobius"/>
    </source>
</evidence>
<dbReference type="InterPro" id="IPR051159">
    <property type="entry name" value="Hexapeptide_acetyltransf"/>
</dbReference>
<organism evidence="5 6">
    <name type="scientific">Nitrosococcus halophilus (strain Nc4)</name>
    <dbReference type="NCBI Taxonomy" id="472759"/>
    <lineage>
        <taxon>Bacteria</taxon>
        <taxon>Pseudomonadati</taxon>
        <taxon>Pseudomonadota</taxon>
        <taxon>Gammaproteobacteria</taxon>
        <taxon>Chromatiales</taxon>
        <taxon>Chromatiaceae</taxon>
        <taxon>Nitrosococcus</taxon>
    </lineage>
</organism>
<dbReference type="SUPFAM" id="SSF51161">
    <property type="entry name" value="Trimeric LpxA-like enzymes"/>
    <property type="match status" value="1"/>
</dbReference>
<keyword evidence="3" id="KW-0012">Acyltransferase</keyword>
<dbReference type="Proteomes" id="UP000001844">
    <property type="component" value="Chromosome"/>
</dbReference>
<keyword evidence="2" id="KW-0677">Repeat</keyword>
<dbReference type="Gene3D" id="2.160.10.10">
    <property type="entry name" value="Hexapeptide repeat proteins"/>
    <property type="match status" value="2"/>
</dbReference>
<evidence type="ECO:0000256" key="1">
    <source>
        <dbReference type="ARBA" id="ARBA00022679"/>
    </source>
</evidence>
<accession>D5C0M7</accession>
<sequence>MDLTVGDVGLRRFLVYEFLTTILGSMPGGFGFLVRKKFYPRLFKNVGNGLILGRNVTIRHPHKITLGNNVTVDDNSVLEGRGEGVVLEDSVVINRNSMLLAKTGPIYLGSRTTIGCNCVLASLGGIELGESVLVAGGCYMSGGDYHMGDTSRVIMDQGAYSKGPIRIGDNVWIGTGAILLDGVTVGTGAVIGAGAVVTRDIPENVIAVGVPARVIRSRAKKD</sequence>
<dbReference type="PANTHER" id="PTHR23416:SF78">
    <property type="entry name" value="LIPOPOLYSACCHARIDE BIOSYNTHESIS O-ACETYL TRANSFERASE WBBJ-RELATED"/>
    <property type="match status" value="1"/>
</dbReference>
<keyword evidence="4" id="KW-0472">Membrane</keyword>
<dbReference type="InterPro" id="IPR011004">
    <property type="entry name" value="Trimer_LpxA-like_sf"/>
</dbReference>
<dbReference type="PANTHER" id="PTHR23416">
    <property type="entry name" value="SIALIC ACID SYNTHASE-RELATED"/>
    <property type="match status" value="1"/>
</dbReference>
<gene>
    <name evidence="5" type="ordered locus">Nhal_3307</name>
</gene>
<feature type="transmembrane region" description="Helical" evidence="4">
    <location>
        <begin position="13"/>
        <end position="34"/>
    </location>
</feature>
<evidence type="ECO:0000313" key="5">
    <source>
        <dbReference type="EMBL" id="ADE16350.1"/>
    </source>
</evidence>
<evidence type="ECO:0000313" key="6">
    <source>
        <dbReference type="Proteomes" id="UP000001844"/>
    </source>
</evidence>
<dbReference type="Pfam" id="PF00132">
    <property type="entry name" value="Hexapep"/>
    <property type="match status" value="1"/>
</dbReference>